<feature type="domain" description="AB hydrolase-1" evidence="1">
    <location>
        <begin position="38"/>
        <end position="322"/>
    </location>
</feature>
<dbReference type="InterPro" id="IPR000073">
    <property type="entry name" value="AB_hydrolase_1"/>
</dbReference>
<dbReference type="STRING" id="645134.A0A0L0HJU8"/>
<name>A0A0L0HJU8_SPIPD</name>
<evidence type="ECO:0000313" key="2">
    <source>
        <dbReference type="EMBL" id="KND01313.1"/>
    </source>
</evidence>
<accession>A0A0L0HJU8</accession>
<proteinExistence type="predicted"/>
<dbReference type="PANTHER" id="PTHR43194">
    <property type="entry name" value="HYDROLASE ALPHA/BETA FOLD FAMILY"/>
    <property type="match status" value="1"/>
</dbReference>
<dbReference type="PANTHER" id="PTHR43194:SF2">
    <property type="entry name" value="PEROXISOMAL MEMBRANE PROTEIN LPX1"/>
    <property type="match status" value="1"/>
</dbReference>
<organism evidence="2 3">
    <name type="scientific">Spizellomyces punctatus (strain DAOM BR117)</name>
    <dbReference type="NCBI Taxonomy" id="645134"/>
    <lineage>
        <taxon>Eukaryota</taxon>
        <taxon>Fungi</taxon>
        <taxon>Fungi incertae sedis</taxon>
        <taxon>Chytridiomycota</taxon>
        <taxon>Chytridiomycota incertae sedis</taxon>
        <taxon>Chytridiomycetes</taxon>
        <taxon>Spizellomycetales</taxon>
        <taxon>Spizellomycetaceae</taxon>
        <taxon>Spizellomyces</taxon>
    </lineage>
</organism>
<gene>
    <name evidence="2" type="ORF">SPPG_03125</name>
</gene>
<dbReference type="Pfam" id="PF12697">
    <property type="entry name" value="Abhydrolase_6"/>
    <property type="match status" value="1"/>
</dbReference>
<dbReference type="VEuPathDB" id="FungiDB:SPPG_03125"/>
<dbReference type="eggNOG" id="ENOG502S3SW">
    <property type="taxonomic scope" value="Eukaryota"/>
</dbReference>
<reference evidence="2 3" key="1">
    <citation type="submission" date="2009-08" db="EMBL/GenBank/DDBJ databases">
        <title>The Genome Sequence of Spizellomyces punctatus strain DAOM BR117.</title>
        <authorList>
            <consortium name="The Broad Institute Genome Sequencing Platform"/>
            <person name="Russ C."/>
            <person name="Cuomo C."/>
            <person name="Shea T."/>
            <person name="Young S.K."/>
            <person name="Zeng Q."/>
            <person name="Koehrsen M."/>
            <person name="Haas B."/>
            <person name="Borodovsky M."/>
            <person name="Guigo R."/>
            <person name="Alvarado L."/>
            <person name="Berlin A."/>
            <person name="Bochicchio J."/>
            <person name="Borenstein D."/>
            <person name="Chapman S."/>
            <person name="Chen Z."/>
            <person name="Engels R."/>
            <person name="Freedman E."/>
            <person name="Gellesch M."/>
            <person name="Goldberg J."/>
            <person name="Griggs A."/>
            <person name="Gujja S."/>
            <person name="Heiman D."/>
            <person name="Hepburn T."/>
            <person name="Howarth C."/>
            <person name="Jen D."/>
            <person name="Larson L."/>
            <person name="Lewis B."/>
            <person name="Mehta T."/>
            <person name="Park D."/>
            <person name="Pearson M."/>
            <person name="Roberts A."/>
            <person name="Saif S."/>
            <person name="Shenoy N."/>
            <person name="Sisk P."/>
            <person name="Stolte C."/>
            <person name="Sykes S."/>
            <person name="Thomson T."/>
            <person name="Walk T."/>
            <person name="White J."/>
            <person name="Yandava C."/>
            <person name="Burger G."/>
            <person name="Gray M.W."/>
            <person name="Holland P.W.H."/>
            <person name="King N."/>
            <person name="Lang F.B.F."/>
            <person name="Roger A.J."/>
            <person name="Ruiz-Trillo I."/>
            <person name="Lander E."/>
            <person name="Nusbaum C."/>
        </authorList>
    </citation>
    <scope>NUCLEOTIDE SEQUENCE [LARGE SCALE GENOMIC DNA]</scope>
    <source>
        <strain evidence="2 3">DAOM BR117</strain>
    </source>
</reference>
<dbReference type="SUPFAM" id="SSF53474">
    <property type="entry name" value="alpha/beta-Hydrolases"/>
    <property type="match status" value="1"/>
</dbReference>
<dbReference type="OrthoDB" id="94039at2759"/>
<dbReference type="InParanoid" id="A0A0L0HJU8"/>
<dbReference type="InterPro" id="IPR029058">
    <property type="entry name" value="AB_hydrolase_fold"/>
</dbReference>
<protein>
    <recommendedName>
        <fullName evidence="1">AB hydrolase-1 domain-containing protein</fullName>
    </recommendedName>
</protein>
<evidence type="ECO:0000313" key="3">
    <source>
        <dbReference type="Proteomes" id="UP000053201"/>
    </source>
</evidence>
<sequence>MPSIPHTTRILKAADPSVRLSLNIYRSPRPAPHPKIAVVCAHANSICKEGWEPVISRLFSSRIGENISVVYAWDARNHGDSAVLNRDIASLSKLHHFDWWTGAKDALRILEFIRSDLKDDTILVGLGHSFGGTVLSMTELMRPGTFKALVLAEPMIFTPEFFIRGYGSSDPYAPTLENDIFTRGAMRRKAVFSSREAAAKNLASKSFFQSWTEEALDTYLTYGFYQTDAGYELKCTPTMEASVFMGCGSTLSAYSRLHELTPPSLFLTGAKSEFAQGIYIAKEGDNLIKDQHLASLCRDAEHDYVPDAGHMLTLENPDGYVEKCVQFIRAKILTKDVGIQSRL</sequence>
<dbReference type="AlphaFoldDB" id="A0A0L0HJU8"/>
<evidence type="ECO:0000259" key="1">
    <source>
        <dbReference type="Pfam" id="PF12697"/>
    </source>
</evidence>
<dbReference type="Gene3D" id="3.40.50.1820">
    <property type="entry name" value="alpha/beta hydrolase"/>
    <property type="match status" value="1"/>
</dbReference>
<dbReference type="RefSeq" id="XP_016609352.1">
    <property type="nucleotide sequence ID" value="XM_016751405.1"/>
</dbReference>
<keyword evidence="3" id="KW-1185">Reference proteome</keyword>
<dbReference type="InterPro" id="IPR050228">
    <property type="entry name" value="Carboxylesterase_BioH"/>
</dbReference>
<dbReference type="EMBL" id="KQ257454">
    <property type="protein sequence ID" value="KND01313.1"/>
    <property type="molecule type" value="Genomic_DNA"/>
</dbReference>
<dbReference type="GeneID" id="27686664"/>
<dbReference type="OMA" id="ITAKRYW"/>
<dbReference type="Proteomes" id="UP000053201">
    <property type="component" value="Unassembled WGS sequence"/>
</dbReference>